<dbReference type="EMBL" id="JACCBM010000001">
    <property type="protein sequence ID" value="NYD71999.1"/>
    <property type="molecule type" value="Genomic_DNA"/>
</dbReference>
<reference evidence="1 2" key="1">
    <citation type="submission" date="2020-07" db="EMBL/GenBank/DDBJ databases">
        <title>Sequencing the genomes of 1000 actinobacteria strains.</title>
        <authorList>
            <person name="Klenk H.-P."/>
        </authorList>
    </citation>
    <scope>NUCLEOTIDE SEQUENCE [LARGE SCALE GENOMIC DNA]</scope>
    <source>
        <strain evidence="1 2">DSM 26474</strain>
    </source>
</reference>
<evidence type="ECO:0000313" key="1">
    <source>
        <dbReference type="EMBL" id="NYD71999.1"/>
    </source>
</evidence>
<protein>
    <submittedName>
        <fullName evidence="1">Uncharacterized protein</fullName>
    </submittedName>
</protein>
<sequence>MHITKSFRHTGRGAQLRPDIMPVLSAGRHRSPRSGACFMEFASFLAGEKWSDHPACTHAGLAQMARAVNDMSSNEGRGRLSTLIPSVIGLTSDDPRLELVLAITAVTVALPDAPLDRQHALAVGGLVCQEALHRLGGGPVEVDAPFVEALASAPEAERWARRFLDRNQRWGHAEITERQTHTTIAMAVDGVRSACVPRPDDRLYAMLAESIALCERFVAAAAAAPSAPSAPGAAAPVAAVPETRRAVQV</sequence>
<comment type="caution">
    <text evidence="1">The sequence shown here is derived from an EMBL/GenBank/DDBJ whole genome shotgun (WGS) entry which is preliminary data.</text>
</comment>
<proteinExistence type="predicted"/>
<gene>
    <name evidence="1" type="ORF">BJ984_003157</name>
</gene>
<accession>A0A852SSZ0</accession>
<name>A0A852SSZ0_9MICO</name>
<dbReference type="AlphaFoldDB" id="A0A852SSZ0"/>
<dbReference type="Proteomes" id="UP000549913">
    <property type="component" value="Unassembled WGS sequence"/>
</dbReference>
<organism evidence="1 2">
    <name type="scientific">Herbiconiux flava</name>
    <dbReference type="NCBI Taxonomy" id="881268"/>
    <lineage>
        <taxon>Bacteria</taxon>
        <taxon>Bacillati</taxon>
        <taxon>Actinomycetota</taxon>
        <taxon>Actinomycetes</taxon>
        <taxon>Micrococcales</taxon>
        <taxon>Microbacteriaceae</taxon>
        <taxon>Herbiconiux</taxon>
    </lineage>
</organism>
<keyword evidence="2" id="KW-1185">Reference proteome</keyword>
<dbReference type="RefSeq" id="WP_179548827.1">
    <property type="nucleotide sequence ID" value="NZ_BSEW01000002.1"/>
</dbReference>
<evidence type="ECO:0000313" key="2">
    <source>
        <dbReference type="Proteomes" id="UP000549913"/>
    </source>
</evidence>